<dbReference type="EMBL" id="KZ678132">
    <property type="protein sequence ID" value="PSN70407.1"/>
    <property type="molecule type" value="Genomic_DNA"/>
</dbReference>
<name>A0A2T2NYB5_CORCC</name>
<gene>
    <name evidence="1" type="ORF">BS50DRAFT_311982</name>
</gene>
<organism evidence="1 2">
    <name type="scientific">Corynespora cassiicola Philippines</name>
    <dbReference type="NCBI Taxonomy" id="1448308"/>
    <lineage>
        <taxon>Eukaryota</taxon>
        <taxon>Fungi</taxon>
        <taxon>Dikarya</taxon>
        <taxon>Ascomycota</taxon>
        <taxon>Pezizomycotina</taxon>
        <taxon>Dothideomycetes</taxon>
        <taxon>Pleosporomycetidae</taxon>
        <taxon>Pleosporales</taxon>
        <taxon>Corynesporascaceae</taxon>
        <taxon>Corynespora</taxon>
    </lineage>
</organism>
<evidence type="ECO:0000313" key="1">
    <source>
        <dbReference type="EMBL" id="PSN70407.1"/>
    </source>
</evidence>
<accession>A0A2T2NYB5</accession>
<evidence type="ECO:0000313" key="2">
    <source>
        <dbReference type="Proteomes" id="UP000240883"/>
    </source>
</evidence>
<sequence>MRIQCHSVLPHGSLLAGWLAGAVATLGLGPAPQTPLLYSSFRGPAPKLRPENYTRDVAAIACPTSPTPYKPPIHSTSVPSQMNSPPPPLRSIPLGIHHADTTTSPDRTWCAPQTTLAIQVQLTTPAHSRPGAVCARERWENCARVQRFRHRVTPPPGGAGHL</sequence>
<proteinExistence type="predicted"/>
<protein>
    <submittedName>
        <fullName evidence="1">Uncharacterized protein</fullName>
    </submittedName>
</protein>
<keyword evidence="2" id="KW-1185">Reference proteome</keyword>
<dbReference type="AlphaFoldDB" id="A0A2T2NYB5"/>
<reference evidence="1 2" key="1">
    <citation type="journal article" date="2018" name="Front. Microbiol.">
        <title>Genome-Wide Analysis of Corynespora cassiicola Leaf Fall Disease Putative Effectors.</title>
        <authorList>
            <person name="Lopez D."/>
            <person name="Ribeiro S."/>
            <person name="Label P."/>
            <person name="Fumanal B."/>
            <person name="Venisse J.S."/>
            <person name="Kohler A."/>
            <person name="de Oliveira R.R."/>
            <person name="Labutti K."/>
            <person name="Lipzen A."/>
            <person name="Lail K."/>
            <person name="Bauer D."/>
            <person name="Ohm R.A."/>
            <person name="Barry K.W."/>
            <person name="Spatafora J."/>
            <person name="Grigoriev I.V."/>
            <person name="Martin F.M."/>
            <person name="Pujade-Renaud V."/>
        </authorList>
    </citation>
    <scope>NUCLEOTIDE SEQUENCE [LARGE SCALE GENOMIC DNA]</scope>
    <source>
        <strain evidence="1 2">Philippines</strain>
    </source>
</reference>
<dbReference type="Proteomes" id="UP000240883">
    <property type="component" value="Unassembled WGS sequence"/>
</dbReference>